<dbReference type="SUPFAM" id="SSF51905">
    <property type="entry name" value="FAD/NAD(P)-binding domain"/>
    <property type="match status" value="1"/>
</dbReference>
<comment type="caution">
    <text evidence="2">The sequence shown here is derived from an EMBL/GenBank/DDBJ whole genome shotgun (WGS) entry which is preliminary data.</text>
</comment>
<evidence type="ECO:0000313" key="2">
    <source>
        <dbReference type="EMBL" id="GMG32114.1"/>
    </source>
</evidence>
<sequence>MAFVQALLADPGIPIKDRQDALHRVFADPGIPGPLRESTSSFWFKDPHPQLANMQSPELPQEADVVIIGSGITGVSIARTLLDSSDQLGHIGKKTPAVVMLEARDTCTGATGRNGGHILETVEEFADWEALYGLEAAKALTRFRLAHLAEILKVADQYGLTKETQARKTNTPVTQVSTDDTSSLRYAVQTPRGILRARHVIHCTNAHVGHLVPELRGHVYPVRGQMSAQNPGSKFICQATEHSWLFNYERGFDYLTQLPPAGESSGKMMLGGGFAQGRNNGLADLGIPTDSELSLSCDIHLSGALSAVFGRENWGHVAGPSVEQMWTGNMGFSSDGLPWVGQLPSSVSYAAGTTKQDGAQWVCCGFSGEGMVQAWLSGTAVAKMLLSSDRKHHLRPDYLSWLPEQMLLTEERLEKAGLVRIVSDRASNL</sequence>
<dbReference type="PANTHER" id="PTHR13847">
    <property type="entry name" value="SARCOSINE DEHYDROGENASE-RELATED"/>
    <property type="match status" value="1"/>
</dbReference>
<dbReference type="Gene3D" id="3.50.50.60">
    <property type="entry name" value="FAD/NAD(P)-binding domain"/>
    <property type="match status" value="2"/>
</dbReference>
<evidence type="ECO:0000259" key="1">
    <source>
        <dbReference type="Pfam" id="PF01266"/>
    </source>
</evidence>
<dbReference type="InterPro" id="IPR006076">
    <property type="entry name" value="FAD-dep_OxRdtase"/>
</dbReference>
<feature type="domain" description="FAD dependent oxidoreductase" evidence="1">
    <location>
        <begin position="64"/>
        <end position="144"/>
    </location>
</feature>
<dbReference type="Pfam" id="PF01266">
    <property type="entry name" value="DAO"/>
    <property type="match status" value="2"/>
</dbReference>
<dbReference type="GO" id="GO:0005737">
    <property type="term" value="C:cytoplasm"/>
    <property type="evidence" value="ECO:0007669"/>
    <property type="project" value="TreeGrafter"/>
</dbReference>
<dbReference type="EMBL" id="BSYA01000095">
    <property type="protein sequence ID" value="GMG32114.1"/>
    <property type="molecule type" value="Genomic_DNA"/>
</dbReference>
<dbReference type="Proteomes" id="UP001165205">
    <property type="component" value="Unassembled WGS sequence"/>
</dbReference>
<feature type="domain" description="FAD dependent oxidoreductase" evidence="1">
    <location>
        <begin position="169"/>
        <end position="384"/>
    </location>
</feature>
<organism evidence="2 3">
    <name type="scientific">Aspergillus oryzae</name>
    <name type="common">Yellow koji mold</name>
    <dbReference type="NCBI Taxonomy" id="5062"/>
    <lineage>
        <taxon>Eukaryota</taxon>
        <taxon>Fungi</taxon>
        <taxon>Dikarya</taxon>
        <taxon>Ascomycota</taxon>
        <taxon>Pezizomycotina</taxon>
        <taxon>Eurotiomycetes</taxon>
        <taxon>Eurotiomycetidae</taxon>
        <taxon>Eurotiales</taxon>
        <taxon>Aspergillaceae</taxon>
        <taxon>Aspergillus</taxon>
        <taxon>Aspergillus subgen. Circumdati</taxon>
    </lineage>
</organism>
<name>A0AAN5BYY7_ASPOZ</name>
<gene>
    <name evidence="2" type="ORF">Aory04_000787700</name>
</gene>
<dbReference type="Gene3D" id="3.30.9.10">
    <property type="entry name" value="D-Amino Acid Oxidase, subunit A, domain 2"/>
    <property type="match status" value="1"/>
</dbReference>
<evidence type="ECO:0000313" key="3">
    <source>
        <dbReference type="Proteomes" id="UP001165205"/>
    </source>
</evidence>
<dbReference type="PANTHER" id="PTHR13847:SF213">
    <property type="entry name" value="DEPENDENT OXIDOREDUCTASE, PUTATIVE-RELATED"/>
    <property type="match status" value="1"/>
</dbReference>
<reference evidence="2" key="1">
    <citation type="submission" date="2023-04" db="EMBL/GenBank/DDBJ databases">
        <title>Aspergillus oryzae NBRC 4228.</title>
        <authorList>
            <person name="Ichikawa N."/>
            <person name="Sato H."/>
            <person name="Tonouchi N."/>
        </authorList>
    </citation>
    <scope>NUCLEOTIDE SEQUENCE</scope>
    <source>
        <strain evidence="2">NBRC 4228</strain>
    </source>
</reference>
<protein>
    <submittedName>
        <fullName evidence="2">Unnamed protein product</fullName>
    </submittedName>
</protein>
<dbReference type="InterPro" id="IPR036188">
    <property type="entry name" value="FAD/NAD-bd_sf"/>
</dbReference>
<dbReference type="AlphaFoldDB" id="A0AAN5BYY7"/>
<proteinExistence type="predicted"/>
<accession>A0AAN5BYY7</accession>